<evidence type="ECO:0000313" key="7">
    <source>
        <dbReference type="EMBL" id="SEG81855.1"/>
    </source>
</evidence>
<dbReference type="InterPro" id="IPR002938">
    <property type="entry name" value="FAD-bd"/>
</dbReference>
<sequence length="71" mass="7398">MDERKQMQALITGGGIGGLTTAIALHRSGWRVRVLEQAAEFTEVGAGLSIQPNALRTLDALGLATRSAPGP</sequence>
<dbReference type="Pfam" id="PF01494">
    <property type="entry name" value="FAD_binding_3"/>
    <property type="match status" value="1"/>
</dbReference>
<dbReference type="Gene3D" id="3.50.50.60">
    <property type="entry name" value="FAD/NAD(P)-binding domain"/>
    <property type="match status" value="1"/>
</dbReference>
<dbReference type="GO" id="GO:0071949">
    <property type="term" value="F:FAD binding"/>
    <property type="evidence" value="ECO:0007669"/>
    <property type="project" value="InterPro"/>
</dbReference>
<reference evidence="8" key="1">
    <citation type="submission" date="2016-10" db="EMBL/GenBank/DDBJ databases">
        <authorList>
            <person name="Varghese N."/>
            <person name="Submissions S."/>
        </authorList>
    </citation>
    <scope>NUCLEOTIDE SEQUENCE [LARGE SCALE GENOMIC DNA]</scope>
    <source>
        <strain evidence="8">DSM 43163</strain>
    </source>
</reference>
<protein>
    <submittedName>
        <fullName evidence="7">FAD binding domain-containing protein</fullName>
    </submittedName>
</protein>
<evidence type="ECO:0000256" key="4">
    <source>
        <dbReference type="ARBA" id="ARBA00023002"/>
    </source>
</evidence>
<keyword evidence="5" id="KW-0503">Monooxygenase</keyword>
<dbReference type="AlphaFoldDB" id="A0A1H6DAV7"/>
<dbReference type="InterPro" id="IPR036188">
    <property type="entry name" value="FAD/NAD-bd_sf"/>
</dbReference>
<keyword evidence="8" id="KW-1185">Reference proteome</keyword>
<evidence type="ECO:0000256" key="1">
    <source>
        <dbReference type="ARBA" id="ARBA00001974"/>
    </source>
</evidence>
<dbReference type="GO" id="GO:0004497">
    <property type="term" value="F:monooxygenase activity"/>
    <property type="evidence" value="ECO:0007669"/>
    <property type="project" value="UniProtKB-KW"/>
</dbReference>
<organism evidence="7 8">
    <name type="scientific">Thermomonospora echinospora</name>
    <dbReference type="NCBI Taxonomy" id="1992"/>
    <lineage>
        <taxon>Bacteria</taxon>
        <taxon>Bacillati</taxon>
        <taxon>Actinomycetota</taxon>
        <taxon>Actinomycetes</taxon>
        <taxon>Streptosporangiales</taxon>
        <taxon>Thermomonosporaceae</taxon>
        <taxon>Thermomonospora</taxon>
    </lineage>
</organism>
<feature type="domain" description="FAD-binding" evidence="6">
    <location>
        <begin position="7"/>
        <end position="66"/>
    </location>
</feature>
<evidence type="ECO:0000259" key="6">
    <source>
        <dbReference type="Pfam" id="PF01494"/>
    </source>
</evidence>
<gene>
    <name evidence="7" type="ORF">SAMN04489712_114159</name>
</gene>
<proteinExistence type="predicted"/>
<name>A0A1H6DAV7_9ACTN</name>
<comment type="cofactor">
    <cofactor evidence="1">
        <name>FAD</name>
        <dbReference type="ChEBI" id="CHEBI:57692"/>
    </cofactor>
</comment>
<dbReference type="SUPFAM" id="SSF51905">
    <property type="entry name" value="FAD/NAD(P)-binding domain"/>
    <property type="match status" value="1"/>
</dbReference>
<evidence type="ECO:0000256" key="3">
    <source>
        <dbReference type="ARBA" id="ARBA00022827"/>
    </source>
</evidence>
<keyword evidence="2" id="KW-0285">Flavoprotein</keyword>
<evidence type="ECO:0000256" key="5">
    <source>
        <dbReference type="ARBA" id="ARBA00023033"/>
    </source>
</evidence>
<evidence type="ECO:0000313" key="8">
    <source>
        <dbReference type="Proteomes" id="UP000236723"/>
    </source>
</evidence>
<dbReference type="EMBL" id="FNVO01000014">
    <property type="protein sequence ID" value="SEG81855.1"/>
    <property type="molecule type" value="Genomic_DNA"/>
</dbReference>
<accession>A0A1H6DAV7</accession>
<dbReference type="Proteomes" id="UP000236723">
    <property type="component" value="Unassembled WGS sequence"/>
</dbReference>
<keyword evidence="3" id="KW-0274">FAD</keyword>
<dbReference type="InterPro" id="IPR050493">
    <property type="entry name" value="FAD-dep_Monooxygenase_BioMet"/>
</dbReference>
<evidence type="ECO:0000256" key="2">
    <source>
        <dbReference type="ARBA" id="ARBA00022630"/>
    </source>
</evidence>
<dbReference type="PANTHER" id="PTHR13789:SF318">
    <property type="entry name" value="GERANYLGERANYL DIPHOSPHATE REDUCTASE"/>
    <property type="match status" value="1"/>
</dbReference>
<dbReference type="PANTHER" id="PTHR13789">
    <property type="entry name" value="MONOOXYGENASE"/>
    <property type="match status" value="1"/>
</dbReference>
<keyword evidence="4" id="KW-0560">Oxidoreductase</keyword>